<dbReference type="OrthoDB" id="10003767at2759"/>
<keyword evidence="2" id="KW-1185">Reference proteome</keyword>
<evidence type="ECO:0008006" key="3">
    <source>
        <dbReference type="Google" id="ProtNLM"/>
    </source>
</evidence>
<accession>A0A084QE51</accession>
<proteinExistence type="predicted"/>
<dbReference type="OMA" id="ISIKCAQ"/>
<dbReference type="PANTHER" id="PTHR21310:SF37">
    <property type="entry name" value="AMINOGLYCOSIDE PHOSPHOTRANSFERASE DOMAIN-CONTAINING PROTEIN"/>
    <property type="match status" value="1"/>
</dbReference>
<protein>
    <recommendedName>
        <fullName evidence="3">Aminoglycoside phosphotransferase domain-containing protein</fullName>
    </recommendedName>
</protein>
<sequence>MPRFIHAREPEESMTWNPIATGQELPFHSIFSWNEVLDRAVDAYRKKVLKKTTMQDGSDLTARLAAYIYWGEEFLLGKIDFSDGGSAIIKYYCCKPESYYTVIHEADTMGLVRRISSITVPPILDHEVYWRQYEDYDIYPWILMGFFSGDNAMFQRRGIDPYETERKTWALGRIHTTMAELQTVIASLRFENIGQIQYLEGRFVVGPIPGVGGPFNTAAEYFKALVKAPIELATRGYIYDQVEQLVREGEIPTEDAKDLVQQFKEFPSMIADLAERMPFSKGPFPLMHMNIAPYAIFVDEHFEIQALMDWQDSLVVPWEIYTPALTIHAPPAVLDKTVDRPRQFHFRTHQKTYTNLVVGSEQRYGKDNKLSSQFADSELLDLAQAFWSYRKDEHIGFYKNVIDPLMKRVKETE</sequence>
<dbReference type="PANTHER" id="PTHR21310">
    <property type="entry name" value="AMINOGLYCOSIDE PHOSPHOTRANSFERASE-RELATED-RELATED"/>
    <property type="match status" value="1"/>
</dbReference>
<dbReference type="AlphaFoldDB" id="A0A084QE51"/>
<name>A0A084QE51_STAC4</name>
<evidence type="ECO:0000313" key="1">
    <source>
        <dbReference type="EMBL" id="KFA62236.1"/>
    </source>
</evidence>
<gene>
    <name evidence="1" type="ORF">S40285_10452</name>
</gene>
<evidence type="ECO:0000313" key="2">
    <source>
        <dbReference type="Proteomes" id="UP000028524"/>
    </source>
</evidence>
<dbReference type="HOGENOM" id="CLU_667612_0_0_1"/>
<dbReference type="STRING" id="1283841.A0A084QE51"/>
<dbReference type="InParanoid" id="A0A084QE51"/>
<dbReference type="Proteomes" id="UP000028524">
    <property type="component" value="Unassembled WGS sequence"/>
</dbReference>
<organism evidence="1 2">
    <name type="scientific">Stachybotrys chlorohalonatus (strain IBT 40285)</name>
    <dbReference type="NCBI Taxonomy" id="1283841"/>
    <lineage>
        <taxon>Eukaryota</taxon>
        <taxon>Fungi</taxon>
        <taxon>Dikarya</taxon>
        <taxon>Ascomycota</taxon>
        <taxon>Pezizomycotina</taxon>
        <taxon>Sordariomycetes</taxon>
        <taxon>Hypocreomycetidae</taxon>
        <taxon>Hypocreales</taxon>
        <taxon>Stachybotryaceae</taxon>
        <taxon>Stachybotrys</taxon>
    </lineage>
</organism>
<dbReference type="EMBL" id="KL660809">
    <property type="protein sequence ID" value="KFA62236.1"/>
    <property type="molecule type" value="Genomic_DNA"/>
</dbReference>
<reference evidence="1 2" key="1">
    <citation type="journal article" date="2014" name="BMC Genomics">
        <title>Comparative genome sequencing reveals chemotype-specific gene clusters in the toxigenic black mold Stachybotrys.</title>
        <authorList>
            <person name="Semeiks J."/>
            <person name="Borek D."/>
            <person name="Otwinowski Z."/>
            <person name="Grishin N.V."/>
        </authorList>
    </citation>
    <scope>NUCLEOTIDE SEQUENCE [LARGE SCALE GENOMIC DNA]</scope>
    <source>
        <strain evidence="1 2">IBT 40285</strain>
    </source>
</reference>
<dbReference type="InterPro" id="IPR051678">
    <property type="entry name" value="AGP_Transferase"/>
</dbReference>